<feature type="compositionally biased region" description="Basic residues" evidence="1">
    <location>
        <begin position="39"/>
        <end position="49"/>
    </location>
</feature>
<evidence type="ECO:0000256" key="1">
    <source>
        <dbReference type="SAM" id="MobiDB-lite"/>
    </source>
</evidence>
<evidence type="ECO:0000313" key="3">
    <source>
        <dbReference type="Proteomes" id="UP000186601"/>
    </source>
</evidence>
<organism evidence="2 3">
    <name type="scientific">Hermanssonia centrifuga</name>
    <dbReference type="NCBI Taxonomy" id="98765"/>
    <lineage>
        <taxon>Eukaryota</taxon>
        <taxon>Fungi</taxon>
        <taxon>Dikarya</taxon>
        <taxon>Basidiomycota</taxon>
        <taxon>Agaricomycotina</taxon>
        <taxon>Agaricomycetes</taxon>
        <taxon>Polyporales</taxon>
        <taxon>Meruliaceae</taxon>
        <taxon>Hermanssonia</taxon>
    </lineage>
</organism>
<keyword evidence="3" id="KW-1185">Reference proteome</keyword>
<accession>A0A2R6NUU3</accession>
<feature type="region of interest" description="Disordered" evidence="1">
    <location>
        <begin position="20"/>
        <end position="49"/>
    </location>
</feature>
<name>A0A2R6NUU3_9APHY</name>
<reference evidence="2 3" key="1">
    <citation type="submission" date="2018-02" db="EMBL/GenBank/DDBJ databases">
        <title>Genome sequence of the basidiomycete white-rot fungus Phlebia centrifuga.</title>
        <authorList>
            <person name="Granchi Z."/>
            <person name="Peng M."/>
            <person name="de Vries R.P."/>
            <person name="Hilden K."/>
            <person name="Makela M.R."/>
            <person name="Grigoriev I."/>
            <person name="Riley R."/>
        </authorList>
    </citation>
    <scope>NUCLEOTIDE SEQUENCE [LARGE SCALE GENOMIC DNA]</scope>
    <source>
        <strain evidence="2 3">FBCC195</strain>
    </source>
</reference>
<dbReference type="Proteomes" id="UP000186601">
    <property type="component" value="Unassembled WGS sequence"/>
</dbReference>
<dbReference type="AlphaFoldDB" id="A0A2R6NUU3"/>
<comment type="caution">
    <text evidence="2">The sequence shown here is derived from an EMBL/GenBank/DDBJ whole genome shotgun (WGS) entry which is preliminary data.</text>
</comment>
<gene>
    <name evidence="2" type="ORF">PHLCEN_2v8030</name>
</gene>
<protein>
    <submittedName>
        <fullName evidence="2">Uncharacterized protein</fullName>
    </submittedName>
</protein>
<evidence type="ECO:0000313" key="2">
    <source>
        <dbReference type="EMBL" id="PSR77165.1"/>
    </source>
</evidence>
<proteinExistence type="predicted"/>
<sequence length="49" mass="5486">MAHAQTSCANFKKLASMKASTGIGKGEWSRGQPPDSRLKQRQRKASKYY</sequence>
<dbReference type="EMBL" id="MLYV02000810">
    <property type="protein sequence ID" value="PSR77165.1"/>
    <property type="molecule type" value="Genomic_DNA"/>
</dbReference>